<evidence type="ECO:0000259" key="2">
    <source>
        <dbReference type="Pfam" id="PF12802"/>
    </source>
</evidence>
<reference evidence="3" key="2">
    <citation type="submission" date="2020-09" db="EMBL/GenBank/DDBJ databases">
        <authorList>
            <person name="Sun Q."/>
            <person name="Zhou Y."/>
        </authorList>
    </citation>
    <scope>NUCLEOTIDE SEQUENCE</scope>
    <source>
        <strain evidence="3">CGMCC 4.7403</strain>
    </source>
</reference>
<dbReference type="InterPro" id="IPR043129">
    <property type="entry name" value="ATPase_NBD"/>
</dbReference>
<dbReference type="RefSeq" id="WP_189787922.1">
    <property type="nucleotide sequence ID" value="NZ_BNAT01000057.1"/>
</dbReference>
<dbReference type="InterPro" id="IPR000835">
    <property type="entry name" value="HTH_MarR-typ"/>
</dbReference>
<dbReference type="PANTHER" id="PTHR18964">
    <property type="entry name" value="ROK (REPRESSOR, ORF, KINASE) FAMILY"/>
    <property type="match status" value="1"/>
</dbReference>
<dbReference type="InterPro" id="IPR036388">
    <property type="entry name" value="WH-like_DNA-bd_sf"/>
</dbReference>
<evidence type="ECO:0000256" key="1">
    <source>
        <dbReference type="ARBA" id="ARBA00006479"/>
    </source>
</evidence>
<dbReference type="InterPro" id="IPR000600">
    <property type="entry name" value="ROK"/>
</dbReference>
<organism evidence="3 4">
    <name type="scientific">Streptomyces capitiformicae</name>
    <dbReference type="NCBI Taxonomy" id="2014920"/>
    <lineage>
        <taxon>Bacteria</taxon>
        <taxon>Bacillati</taxon>
        <taxon>Actinomycetota</taxon>
        <taxon>Actinomycetes</taxon>
        <taxon>Kitasatosporales</taxon>
        <taxon>Streptomycetaceae</taxon>
        <taxon>Streptomyces</taxon>
    </lineage>
</organism>
<evidence type="ECO:0000313" key="3">
    <source>
        <dbReference type="EMBL" id="GHE63337.1"/>
    </source>
</evidence>
<dbReference type="EMBL" id="BNAT01000057">
    <property type="protein sequence ID" value="GHE63337.1"/>
    <property type="molecule type" value="Genomic_DNA"/>
</dbReference>
<keyword evidence="3" id="KW-0808">Transferase</keyword>
<keyword evidence="4" id="KW-1185">Reference proteome</keyword>
<reference evidence="3" key="1">
    <citation type="journal article" date="2014" name="Int. J. Syst. Evol. Microbiol.">
        <title>Complete genome sequence of Corynebacterium casei LMG S-19264T (=DSM 44701T), isolated from a smear-ripened cheese.</title>
        <authorList>
            <consortium name="US DOE Joint Genome Institute (JGI-PGF)"/>
            <person name="Walter F."/>
            <person name="Albersmeier A."/>
            <person name="Kalinowski J."/>
            <person name="Ruckert C."/>
        </authorList>
    </citation>
    <scope>NUCLEOTIDE SEQUENCE</scope>
    <source>
        <strain evidence="3">CGMCC 4.7403</strain>
    </source>
</reference>
<comment type="caution">
    <text evidence="3">The sequence shown here is derived from an EMBL/GenBank/DDBJ whole genome shotgun (WGS) entry which is preliminary data.</text>
</comment>
<evidence type="ECO:0000313" key="4">
    <source>
        <dbReference type="Proteomes" id="UP000603227"/>
    </source>
</evidence>
<feature type="domain" description="HTH marR-type" evidence="2">
    <location>
        <begin position="22"/>
        <end position="61"/>
    </location>
</feature>
<comment type="similarity">
    <text evidence="1">Belongs to the ROK (NagC/XylR) family.</text>
</comment>
<dbReference type="SUPFAM" id="SSF46785">
    <property type="entry name" value="Winged helix' DNA-binding domain"/>
    <property type="match status" value="1"/>
</dbReference>
<accession>A0A918ZNZ6</accession>
<name>A0A918ZNZ6_9ACTN</name>
<dbReference type="Gene3D" id="3.30.420.40">
    <property type="match status" value="2"/>
</dbReference>
<dbReference type="GO" id="GO:0003700">
    <property type="term" value="F:DNA-binding transcription factor activity"/>
    <property type="evidence" value="ECO:0007669"/>
    <property type="project" value="InterPro"/>
</dbReference>
<dbReference type="GO" id="GO:0016301">
    <property type="term" value="F:kinase activity"/>
    <property type="evidence" value="ECO:0007669"/>
    <property type="project" value="UniProtKB-KW"/>
</dbReference>
<dbReference type="AlphaFoldDB" id="A0A918ZNZ6"/>
<dbReference type="SUPFAM" id="SSF53067">
    <property type="entry name" value="Actin-like ATPase domain"/>
    <property type="match status" value="1"/>
</dbReference>
<gene>
    <name evidence="3" type="ORF">GCM10017771_86590</name>
</gene>
<dbReference type="Pfam" id="PF00480">
    <property type="entry name" value="ROK"/>
    <property type="match status" value="1"/>
</dbReference>
<dbReference type="Pfam" id="PF12802">
    <property type="entry name" value="MarR_2"/>
    <property type="match status" value="1"/>
</dbReference>
<protein>
    <submittedName>
        <fullName evidence="3">Sugar kinase</fullName>
    </submittedName>
</protein>
<dbReference type="InterPro" id="IPR036390">
    <property type="entry name" value="WH_DNA-bd_sf"/>
</dbReference>
<dbReference type="Proteomes" id="UP000603227">
    <property type="component" value="Unassembled WGS sequence"/>
</dbReference>
<dbReference type="PANTHER" id="PTHR18964:SF149">
    <property type="entry name" value="BIFUNCTIONAL UDP-N-ACETYLGLUCOSAMINE 2-EPIMERASE_N-ACETYLMANNOSAMINE KINASE"/>
    <property type="match status" value="1"/>
</dbReference>
<dbReference type="Gene3D" id="1.10.10.10">
    <property type="entry name" value="Winged helix-like DNA-binding domain superfamily/Winged helix DNA-binding domain"/>
    <property type="match status" value="1"/>
</dbReference>
<keyword evidence="3" id="KW-0418">Kinase</keyword>
<sequence length="405" mass="41569">MPPETREPMRHAGMRERNLAVLLGVIAANQPVTRARLAALTGFTKTTVSNLIAVLAEAGLVHDGDMLHEGDRGRPGIGVSVNGTGAAGLGLEVNVDYLAAAVLDLGRRVRYRLLVAADNRNRKPAEIAVALARLAGQAFDSAAEQGLPVIGATVALPGLVDRSGMFRAPNFPWDDVPAAAFTDLGLSGLKLPTRAENEANLAALGELWFGAGRANLGDFVHVSGEIGIGAGVVLDGRVFQGAHGYAGELGHLQVDPAGEPCACGARGCLERAAGRDAILRAAGLGDMLADHALAGPLEPLSALTTLLDSGDPAATEAVGRAGEALGRALTDVVKVIDPDTIVLGGIFSTIAPWTLPSVEKALRAGGLYGQVPTVVVSSLGEHAAVLGAAGRIIEHLYSDPALLLR</sequence>
<proteinExistence type="inferred from homology"/>
<dbReference type="CDD" id="cd24076">
    <property type="entry name" value="ASKHA_ATPase_ROK_BsXylR-like"/>
    <property type="match status" value="1"/>
</dbReference>